<evidence type="ECO:0000256" key="2">
    <source>
        <dbReference type="SAM" id="MobiDB-lite"/>
    </source>
</evidence>
<dbReference type="Gene3D" id="1.10.287.1060">
    <property type="entry name" value="ESAT-6-like"/>
    <property type="match status" value="1"/>
</dbReference>
<feature type="compositionally biased region" description="Low complexity" evidence="2">
    <location>
        <begin position="2350"/>
        <end position="2360"/>
    </location>
</feature>
<feature type="region of interest" description="Disordered" evidence="2">
    <location>
        <begin position="3726"/>
        <end position="3755"/>
    </location>
</feature>
<proteinExistence type="predicted"/>
<accession>A0AB39R5K4</accession>
<evidence type="ECO:0000256" key="3">
    <source>
        <dbReference type="SAM" id="Phobius"/>
    </source>
</evidence>
<evidence type="ECO:0008006" key="5">
    <source>
        <dbReference type="Google" id="ProtNLM"/>
    </source>
</evidence>
<feature type="coiled-coil region" evidence="1">
    <location>
        <begin position="1698"/>
        <end position="1725"/>
    </location>
</feature>
<sequence>MPRPTDWHAIGLDSDPTPGEPDQIRALSTELNHLGSEARRISTAIDAVMNTAGDSVFVGAAADALRDKVNGRLRGHIEDVAQSFESAASALNTWADKLVDLQSRADGALNSGRGLSENDPDRETYAGTARQAGTEHGEGAAAAAGSISSVSNIQLPISKCQVFWEAFQWLAIILIVPALIFGGPIALLALGVNLTLFIKTIVDFANGDASFLDLFLAGLGILAPTTKALPIFQIIKGVGTTAFAKGFANIARGTFQALRNLFTNGFRPTTLLLGLKDLVRLGSTWVYKGGLWVLDGIHNLPNVIGRGVNSVGLTVVQGFKAIPGFVRGLPETLSRGWQATKGWVGQEFGGTKWLRIFLPVDAAEIGEYGFARALRISLFDRGVLGQHVFGAPITGAIGRTVSSVPVDPRTVDALVDMPRIQLNEVRFGAGSGQSSIRNLDLHIPGTQLDVTSALRPPSLNLGDVGAIAHRGNFGVHAARTVDALVDMPHVQLGSVRVENFGALGGHTELGVSAGATPTVTTASGLHVPASAGVPAATHGITSTPVTAVSEGAHTTLTGLPPTPTALTSHTDVLLPGGTHTTAHTPGGTVLTGTHATPPPVAATLGDLSTGNPAAGTVHSAFTGTTGVGTVHAPGTPGIGAGHTTLTGTPGTTIAHTALDSAPAPGAPHDVTAPHSLLTGPTTVAHPSPAGIGHGGPGHVDTGVSAFDLLAGTRHNTPHSPVAPGTGNAIAEHTTSALGANQTRLHLDELVHQPGSPHSGTPSGQLPHGSPSQVPGTPDRLTITPATPDRLTTSPTGPTTPDRLTVGAGTHEPAPAPVGGSGHPGPGGDRSHSALDLVDTGRSARATETPAFAGTPAHTDTDKGLAGSATGTSGHAPEHLPEHGAATPSDGYKPQADESALGQTGNDVGGVKVVTDRTSAPYLGGAGVDFAGTVERQGVTIDLPPGSGGHGGDAFEAAPAAAHSDGFDELLKDPNVVRVPGDHQLAVKAPRGGTPELHGGAVESGLYTVEKQGMGFVVRQLDAVGGTVVHSWTFKRLGGIRLAEETVRFGDGPFSGVSVKVAGKSVDSVTDATGTWPARLSGENEIVVASASGSHVYDRATGELLRTPTPSDPLPPRPAGPAGLTTGTADSWDAAVHAARAHMGKAAVDNDTKLFMQGVIGGAFTSKKGYGGFVNPSALDANPGLVGKVTQFNKVAKDLMFEGPNQRMTVWRGVSMDPRAAQADVFVERLPASTSNHFGFQAEWAKNGVNSNRVVFEIDVPADHGRLAMAYPPGYTKAADDAVALNQDQWEVTLSPTRLVRTGPARVENGITVVPVRAEQIPEAQLDKLIHEKWSGLPSGEAFEDFGHAFGQDAMRRWEGLGDALVRESADGPDVKTFTVTRPGYADEMTITVTHKAEDNAVSVTITGGDRTFTREWSGTGFNDLASDLRGHVLHNNELLSSLPTPASWGRELPAPAHPSTHPDTTVPSPTRGTPDTETALPGTAHGTPDTTPAPRPDTAHPVGGQELPGRGTRLSPAQIEEAWFRDGQRVDALFGHADDPLRQARREAWRDHVQARYDLGRAEDLLPPNGHAGSSKGPTAAEINARRNVDTARQHYDATHTRLTDLGVDPVRMEADLSDLRRLSLNERPRALGGTALPSDSATPAPAHSAPTLHSETQAATSATPPQRLAEILGEHTEAQRGLHQAEMNLASAGPKQRNAAEAALAKANEEATATTLRLDDAMTQALTEGRLSQRDLNLLVDQFAGAGDIQRALRFQEHALRLDAEARQAPEAARSDQFIRTGKEIQEQSSGLRALTQELENLVKADAKSPQELQSLAQTLDKAAHTLDASLQGFVKDAAELGGVYTLRNEHAPVSTVAHQLARTVDEAVKAARPGESIALKGFLGTEASITRLQRAMPAFARRFRTNKAYAEVPTGLQWKAELPGSEAQWKQVFDDFQDFDKLSKSQQTEFVRKLSERNIKQLRQEFRDLLKSLPQADREQFANLRAALENLPYRIKHATPAYHAISNSGVMSSQGDLARRGIRFLASGKSSAKNTSNLGNDDFVFFRMEAGDKPMATRYGPTTLVFDAKVLEEKGGWVSLHDQLHPLDRETMRDLKFGDDTVRSAKYDDGFDEMGKRARWTYEYPGGGGSRTVSFDQEVFHGAHVREALALSVVREVHRIGGGFKDDVLRLADGLVGLEKTDPADLEKMGAVVSKLYRPEAKFGSGLPINPFESHVSSEWPKPLMVHDADGDGRYLADGTVDPAARAAGKAFDEASDKLRQADNAVISGNRKAQRYNLNKAQPLAEQSVKLTQEFHALAQGARKDMAKGLLDERVKLLDDINGRIDALKHQPDPDAVKAQPRPGKNQGAGTSSSATAANGPDLSKLPQAAETALDAVPGMTEHMRKMVRALGNSDGFRSLPNSKDGVQTTAAVDLGRTAFDKAFKHLFKAGLVRGDAAGLHLTDDGRRLFLPPSADTKAATPSVSGATDVHPAPAHAQPQSPHTQSGPATKAPALTGDGLPPRGPDTTSPAPHDLGTGSPAPHHADTDTLSPASPSPHDLDTISPAPHSTDTKPPAPHDTDTRSPVPHGIGSETPPPPAKEGDTSVPHATGHGAATHPLDAETAPQHLSDTTAPHLVDPETRTPRPVDTGTTPPHPTESDTAAPRLDDIHSAAPHRGGDGDLASMPPGDDTPLGGGRSTRPLGDAVLDDVLGPPRRTGDTTGTTAPGTAHPAAPDLLDQAAFRRSTYRENGIRARSQIRYVDRALAAFHDVPADRLAQRAQALDDLADAAGRFLRERPDSVRRAGVEQLLNQVRAEADAYRLLDDFRRLGGDGDDLADRTRAALAAGGTTPHTRTSLQTMLDGIDRSAQAQRQNDALSLLDGTPPLRNTGDTTLTAPLRPDHDIASAAPARPNRGKGPAVPSRQPGKTPWAEDSARFDELLGGEGRPIREAWVELSSARVELDRVEDLRGRPGGASTSRGVSEFDAQLNHELITAKDRLRTAYTNLQDLGVQPAEIEARIQQIQTEAVTHRGATLGAGKHQTLPDTAPPAVNHIALNNSGVSGPNGLTVERSVGQDGAVTLRVVDQQLHPDPTRTVVARPDGGFDVRHTQADTVDTYTANGDRIAYEMPLYGADGRPTGLRLHTDINGHGARQAVTVHGLGADGLTAFALPGGTTRITRPDTGVTRRVDALGRQLDEGVQLTGRDGVPAGTDRVRVTDGAGVHVTDLAGNRLDLRVQDLGDGNGIRVTDETTGVSVRHDGRGRLQETGVSLTDPRGTRGERFLADDGTGRFTLTDTSGARQPQTVTALPGRSGFRVTDGTSGATSRFTADGRYLDTGLALFDPATNARGGRIVVPDGAGGHRLTDTAGQQLPQRVVAVGGNRPRTIDDITGESVLYDVQGRPVSTSTALADPAGGRFAEPDGLGGHRLTDADGNRLPDTVTALPNNGGFRTVHDTGHRTFGAGGDLAGDGLRLTGRDGAPAGHLDRPLGAAAHWLDDAFTADPARTVTLDPAGRIEIARPGGGHQVFDQHTGRFVQETVPLPGGGHRTTLADGTFTRYDGQGAVTATGTPLPAGHGGRLLVTDPPTAAHPGAWLEDAAGGRLAHWDAVRRPDGTTRIGFSDRTSPRHGEFVHLAADGSVARQGFNVLDDGRRTDYRYVVDHTTGTWERTTRSGAPVAAGSFHHGTADLSGAAGGHVKLLSSTKKQVPVFERRVLPGASGDVVDSFRRTDTIGFARTNPRTHWVRWDDTGTPASTGSRHYDTAGTGWRDTDGRGRTVREYRDGLQKFDGGTGHTLGVRADDGTWTWHRYDGAAREIASGPRTPERLGGGWTDRTADGRIAQRQWGTAEWPERAGQYQEHAMNPDGTLRATWERHSPHGKEVGRHEALGDGFLTTDRWREQRPPTWVRTRWLAGAEHVRPPYAHVRGDDTYQLFTWSKTANDGTVTASGVRYVGMDGSALDLAADGSFARFTGKLHDGTSLKVGDHAARPGHAPADPADHPWQAGTLRGYRRPLVNDPGGRLWQDVYQDAGGVTRTAREGRPGGVVREFTGDRTWVDRDPHGNLVGQSHANPDGTAGRVIQGSGRADSGRWTWRELDAQGTELGSGRREFFRGSNDSRLPWDDSYRDYDADGNLVRERRMLDSGRYVDAWRDNQGNWHAGAHERNGTPIAVGNGQQVRRWWNGRAWQDRWTQGARHFRDELRVPGQAAPTVLRETPLHNGGPLRVRVYSTTVTQNAPAGSVWKEFDHGSVVRERKADGGGFLETDAWRGQWNRYNRNGDLIAQRTDSGLVFERDTFNVWRLTGNEYDFRGPLTEIRGWGRTTREAQRMPWSGTVLPDHGNAALREARYEPYWQTVAKKAALEFGQEFILEFGANLAVNGIVAAVQNKPFTGKDALKSFANAAVGAGIKTGLSTAVHENRALGFERLGQFKTGIANIDGGKPWTRRPLNHDKTWVNEWAGNETATRWRGGIYDYSFGVFSSALSGWVNGSMNAAVWGVTDANGQTVKLHGGDAVWEGGINAAASVTTAATTGLVKNVFVMSAGGRLFHRQGFADFWIQLPFKVFEKTIQSLYLTSTYRASINPTYYQAP</sequence>
<feature type="compositionally biased region" description="Polar residues" evidence="2">
    <location>
        <begin position="755"/>
        <end position="774"/>
    </location>
</feature>
<keyword evidence="1" id="KW-0175">Coiled coil</keyword>
<feature type="region of interest" description="Disordered" evidence="2">
    <location>
        <begin position="2859"/>
        <end position="2914"/>
    </location>
</feature>
<protein>
    <recommendedName>
        <fullName evidence="5">Tox-PL domain-containing protein</fullName>
    </recommendedName>
</protein>
<feature type="compositionally biased region" description="Low complexity" evidence="2">
    <location>
        <begin position="2473"/>
        <end position="2487"/>
    </location>
</feature>
<feature type="region of interest" description="Disordered" evidence="2">
    <location>
        <begin position="1103"/>
        <end position="1124"/>
    </location>
</feature>
<feature type="compositionally biased region" description="Low complexity" evidence="2">
    <location>
        <begin position="2694"/>
        <end position="2717"/>
    </location>
</feature>
<feature type="compositionally biased region" description="Pro residues" evidence="2">
    <location>
        <begin position="1109"/>
        <end position="1118"/>
    </location>
</feature>
<dbReference type="RefSeq" id="WP_369228381.1">
    <property type="nucleotide sequence ID" value="NZ_CP163441.1"/>
</dbReference>
<evidence type="ECO:0000313" key="4">
    <source>
        <dbReference type="EMBL" id="XDQ49848.1"/>
    </source>
</evidence>
<organism evidence="4">
    <name type="scientific">Streptomyces sp. R39</name>
    <dbReference type="NCBI Taxonomy" id="3238631"/>
    <lineage>
        <taxon>Bacteria</taxon>
        <taxon>Bacillati</taxon>
        <taxon>Actinomycetota</taxon>
        <taxon>Actinomycetes</taxon>
        <taxon>Kitasatosporales</taxon>
        <taxon>Streptomycetaceae</taxon>
        <taxon>Streptomyces</taxon>
    </lineage>
</organism>
<feature type="compositionally biased region" description="Gly residues" evidence="2">
    <location>
        <begin position="818"/>
        <end position="827"/>
    </location>
</feature>
<feature type="compositionally biased region" description="Polar residues" evidence="2">
    <location>
        <begin position="789"/>
        <end position="798"/>
    </location>
</feature>
<feature type="region of interest" description="Disordered" evidence="2">
    <location>
        <begin position="750"/>
        <end position="834"/>
    </location>
</feature>
<gene>
    <name evidence="4" type="ORF">AB5J52_01860</name>
</gene>
<name>A0AB39R5K4_9ACTN</name>
<feature type="compositionally biased region" description="Polar residues" evidence="2">
    <location>
        <begin position="1461"/>
        <end position="1476"/>
    </location>
</feature>
<keyword evidence="3" id="KW-1133">Transmembrane helix</keyword>
<keyword evidence="3" id="KW-0472">Membrane</keyword>
<feature type="region of interest" description="Disordered" evidence="2">
    <location>
        <begin position="846"/>
        <end position="909"/>
    </location>
</feature>
<evidence type="ECO:0000256" key="1">
    <source>
        <dbReference type="SAM" id="Coils"/>
    </source>
</evidence>
<feature type="compositionally biased region" description="Basic and acidic residues" evidence="2">
    <location>
        <begin position="2328"/>
        <end position="2338"/>
    </location>
</feature>
<feature type="region of interest" description="Disordered" evidence="2">
    <location>
        <begin position="2328"/>
        <end position="2367"/>
    </location>
</feature>
<keyword evidence="3" id="KW-0812">Transmembrane</keyword>
<dbReference type="EMBL" id="CP163441">
    <property type="protein sequence ID" value="XDQ49848.1"/>
    <property type="molecule type" value="Genomic_DNA"/>
</dbReference>
<feature type="transmembrane region" description="Helical" evidence="3">
    <location>
        <begin position="166"/>
        <end position="192"/>
    </location>
</feature>
<reference evidence="4" key="1">
    <citation type="submission" date="2024-07" db="EMBL/GenBank/DDBJ databases">
        <authorList>
            <person name="Yu S.T."/>
        </authorList>
    </citation>
    <scope>NUCLEOTIDE SEQUENCE</scope>
    <source>
        <strain evidence="4">R39</strain>
    </source>
</reference>
<feature type="region of interest" description="Disordered" evidence="2">
    <location>
        <begin position="1444"/>
        <end position="1512"/>
    </location>
</feature>
<feature type="compositionally biased region" description="Polar residues" evidence="2">
    <location>
        <begin position="1656"/>
        <end position="1665"/>
    </location>
</feature>
<feature type="region of interest" description="Disordered" evidence="2">
    <location>
        <begin position="1631"/>
        <end position="1665"/>
    </location>
</feature>
<feature type="compositionally biased region" description="Low complexity" evidence="2">
    <location>
        <begin position="1638"/>
        <end position="1655"/>
    </location>
</feature>
<feature type="coiled-coil region" evidence="1">
    <location>
        <begin position="1954"/>
        <end position="1981"/>
    </location>
</feature>
<feature type="region of interest" description="Disordered" evidence="2">
    <location>
        <begin position="1561"/>
        <end position="1582"/>
    </location>
</feature>
<feature type="region of interest" description="Disordered" evidence="2">
    <location>
        <begin position="2455"/>
        <end position="2720"/>
    </location>
</feature>
<feature type="region of interest" description="Disordered" evidence="2">
    <location>
        <begin position="3964"/>
        <end position="3985"/>
    </location>
</feature>